<dbReference type="InterPro" id="IPR029753">
    <property type="entry name" value="D-isomer_DH_CS"/>
</dbReference>
<evidence type="ECO:0000256" key="2">
    <source>
        <dbReference type="RuleBase" id="RU003719"/>
    </source>
</evidence>
<comment type="caution">
    <text evidence="5">The sequence shown here is derived from an EMBL/GenBank/DDBJ whole genome shotgun (WGS) entry which is preliminary data.</text>
</comment>
<dbReference type="InterPro" id="IPR029752">
    <property type="entry name" value="D-isomer_DH_CS1"/>
</dbReference>
<evidence type="ECO:0000259" key="3">
    <source>
        <dbReference type="Pfam" id="PF00389"/>
    </source>
</evidence>
<feature type="domain" description="D-isomer specific 2-hydroxyacid dehydrogenase NAD-binding" evidence="4">
    <location>
        <begin position="126"/>
        <end position="305"/>
    </location>
</feature>
<dbReference type="Pfam" id="PF02826">
    <property type="entry name" value="2-Hacid_dh_C"/>
    <property type="match status" value="1"/>
</dbReference>
<keyword evidence="6" id="KW-1185">Reference proteome</keyword>
<dbReference type="PANTHER" id="PTHR10996">
    <property type="entry name" value="2-HYDROXYACID DEHYDROGENASE-RELATED"/>
    <property type="match status" value="1"/>
</dbReference>
<name>A0ABR4DYD4_9PEZI</name>
<feature type="domain" description="D-isomer specific 2-hydroxyacid dehydrogenase catalytic" evidence="3">
    <location>
        <begin position="62"/>
        <end position="328"/>
    </location>
</feature>
<dbReference type="SUPFAM" id="SSF51735">
    <property type="entry name" value="NAD(P)-binding Rossmann-fold domains"/>
    <property type="match status" value="1"/>
</dbReference>
<dbReference type="Pfam" id="PF00389">
    <property type="entry name" value="2-Hacid_dh"/>
    <property type="match status" value="1"/>
</dbReference>
<evidence type="ECO:0000259" key="4">
    <source>
        <dbReference type="Pfam" id="PF02826"/>
    </source>
</evidence>
<dbReference type="InterPro" id="IPR006140">
    <property type="entry name" value="D-isomer_DH_NAD-bd"/>
</dbReference>
<evidence type="ECO:0008006" key="7">
    <source>
        <dbReference type="Google" id="ProtNLM"/>
    </source>
</evidence>
<protein>
    <recommendedName>
        <fullName evidence="7">D-3-phosphoglycerate dehydrogenase</fullName>
    </recommendedName>
</protein>
<accession>A0ABR4DYD4</accession>
<evidence type="ECO:0000313" key="6">
    <source>
        <dbReference type="Proteomes" id="UP001600888"/>
    </source>
</evidence>
<dbReference type="PANTHER" id="PTHR10996:SF264">
    <property type="entry name" value="HYPOTHETICAL D-ISOMER SPECIFIC 2-HYDROXYACID DEHYDROGENASE (EUROFUNG)"/>
    <property type="match status" value="1"/>
</dbReference>
<sequence>MAPALLADQDTADHLLLATADKDSHKPTVYVIDPWHPQALDHARTRFNVVLNTDPDFQGWQQKATAILLRGSYFRKQDIDQRPNLIAIGKHGVGIDKIDQQACASRGIKILNTPGANSQAVAELVLALAMSVARQIPFIVTRQLKQPVQKQSCNGITLHGKTVGIIGMGSIGRKVANMFRGVFDAPIVAFDPYMPADVWADLEHTRVQSYTDILPHADILTIRVPLTPETKGMISYDDLRRMKRTAILINASRGGIVDETDLGRPLFEGLIWGAGLDAHEEEPPTIEKYGEMWKLPNFVSTPRIGAATEDAQLASALDAVDNLYKYLSSLH</sequence>
<comment type="similarity">
    <text evidence="2">Belongs to the D-isomer specific 2-hydroxyacid dehydrogenase family.</text>
</comment>
<keyword evidence="1 2" id="KW-0560">Oxidoreductase</keyword>
<gene>
    <name evidence="5" type="ORF">FJTKL_02413</name>
</gene>
<dbReference type="SUPFAM" id="SSF52283">
    <property type="entry name" value="Formate/glycerate dehydrogenase catalytic domain-like"/>
    <property type="match status" value="1"/>
</dbReference>
<organism evidence="5 6">
    <name type="scientific">Diaporthe vaccinii</name>
    <dbReference type="NCBI Taxonomy" id="105482"/>
    <lineage>
        <taxon>Eukaryota</taxon>
        <taxon>Fungi</taxon>
        <taxon>Dikarya</taxon>
        <taxon>Ascomycota</taxon>
        <taxon>Pezizomycotina</taxon>
        <taxon>Sordariomycetes</taxon>
        <taxon>Sordariomycetidae</taxon>
        <taxon>Diaporthales</taxon>
        <taxon>Diaporthaceae</taxon>
        <taxon>Diaporthe</taxon>
        <taxon>Diaporthe eres species complex</taxon>
    </lineage>
</organism>
<dbReference type="EMBL" id="JBAWTH010000140">
    <property type="protein sequence ID" value="KAL2275186.1"/>
    <property type="molecule type" value="Genomic_DNA"/>
</dbReference>
<dbReference type="PROSITE" id="PS00671">
    <property type="entry name" value="D_2_HYDROXYACID_DH_3"/>
    <property type="match status" value="1"/>
</dbReference>
<evidence type="ECO:0000313" key="5">
    <source>
        <dbReference type="EMBL" id="KAL2275186.1"/>
    </source>
</evidence>
<dbReference type="Gene3D" id="3.40.50.720">
    <property type="entry name" value="NAD(P)-binding Rossmann-like Domain"/>
    <property type="match status" value="2"/>
</dbReference>
<dbReference type="InterPro" id="IPR006139">
    <property type="entry name" value="D-isomer_2_OHA_DH_cat_dom"/>
</dbReference>
<dbReference type="Proteomes" id="UP001600888">
    <property type="component" value="Unassembled WGS sequence"/>
</dbReference>
<evidence type="ECO:0000256" key="1">
    <source>
        <dbReference type="ARBA" id="ARBA00023002"/>
    </source>
</evidence>
<proteinExistence type="inferred from homology"/>
<dbReference type="InterPro" id="IPR036291">
    <property type="entry name" value="NAD(P)-bd_dom_sf"/>
</dbReference>
<dbReference type="InterPro" id="IPR050223">
    <property type="entry name" value="D-isomer_2-hydroxyacid_DH"/>
</dbReference>
<reference evidence="5 6" key="1">
    <citation type="submission" date="2024-03" db="EMBL/GenBank/DDBJ databases">
        <title>A high-quality draft genome sequence of Diaporthe vaccinii, a causative agent of upright dieback and viscid rot disease in cranberry plants.</title>
        <authorList>
            <person name="Sarrasin M."/>
            <person name="Lang B.F."/>
            <person name="Burger G."/>
        </authorList>
    </citation>
    <scope>NUCLEOTIDE SEQUENCE [LARGE SCALE GENOMIC DNA]</scope>
    <source>
        <strain evidence="5 6">IS7</strain>
    </source>
</reference>
<dbReference type="PROSITE" id="PS00065">
    <property type="entry name" value="D_2_HYDROXYACID_DH_1"/>
    <property type="match status" value="1"/>
</dbReference>